<dbReference type="EMBL" id="JBEAFC010000009">
    <property type="protein sequence ID" value="KAL1542239.1"/>
    <property type="molecule type" value="Genomic_DNA"/>
</dbReference>
<evidence type="ECO:0000313" key="3">
    <source>
        <dbReference type="Proteomes" id="UP001567538"/>
    </source>
</evidence>
<gene>
    <name evidence="2" type="primary">SULTR4</name>
    <name evidence="2" type="ORF">AAHA92_26362</name>
</gene>
<dbReference type="Proteomes" id="UP001567538">
    <property type="component" value="Unassembled WGS sequence"/>
</dbReference>
<dbReference type="InterPro" id="IPR001902">
    <property type="entry name" value="SLC26A/SulP_fam"/>
</dbReference>
<sequence>MERMTKVGVSLAFIIHESANPHIAVLGRLPGTAVYRNTEQHPEAYTYNGIVIVRVDAPIYFANISYIKDR</sequence>
<accession>A0ABD1GDN6</accession>
<proteinExistence type="predicted"/>
<feature type="domain" description="STAS" evidence="1">
    <location>
        <begin position="40"/>
        <end position="70"/>
    </location>
</feature>
<dbReference type="PANTHER" id="PTHR11814">
    <property type="entry name" value="SULFATE TRANSPORTER"/>
    <property type="match status" value="1"/>
</dbReference>
<dbReference type="AlphaFoldDB" id="A0ABD1GDN6"/>
<dbReference type="InterPro" id="IPR002645">
    <property type="entry name" value="STAS_dom"/>
</dbReference>
<name>A0ABD1GDN6_SALDI</name>
<dbReference type="Gene3D" id="3.30.750.24">
    <property type="entry name" value="STAS domain"/>
    <property type="match status" value="1"/>
</dbReference>
<protein>
    <submittedName>
        <fullName evidence="2">Sulfate transporter 4.2</fullName>
    </submittedName>
</protein>
<comment type="caution">
    <text evidence="2">The sequence shown here is derived from an EMBL/GenBank/DDBJ whole genome shotgun (WGS) entry which is preliminary data.</text>
</comment>
<evidence type="ECO:0000313" key="2">
    <source>
        <dbReference type="EMBL" id="KAL1542239.1"/>
    </source>
</evidence>
<reference evidence="2 3" key="1">
    <citation type="submission" date="2024-06" db="EMBL/GenBank/DDBJ databases">
        <title>A chromosome level genome sequence of Diviner's sage (Salvia divinorum).</title>
        <authorList>
            <person name="Ford S.A."/>
            <person name="Ro D.-K."/>
            <person name="Ness R.W."/>
            <person name="Phillips M.A."/>
        </authorList>
    </citation>
    <scope>NUCLEOTIDE SEQUENCE [LARGE SCALE GENOMIC DNA]</scope>
    <source>
        <strain evidence="2">SAF-2024a</strain>
        <tissue evidence="2">Leaf</tissue>
    </source>
</reference>
<evidence type="ECO:0000259" key="1">
    <source>
        <dbReference type="PROSITE" id="PS50801"/>
    </source>
</evidence>
<dbReference type="PROSITE" id="PS50801">
    <property type="entry name" value="STAS"/>
    <property type="match status" value="1"/>
</dbReference>
<dbReference type="InterPro" id="IPR036513">
    <property type="entry name" value="STAS_dom_sf"/>
</dbReference>
<organism evidence="2 3">
    <name type="scientific">Salvia divinorum</name>
    <name type="common">Maria pastora</name>
    <name type="synonym">Diviner's sage</name>
    <dbReference type="NCBI Taxonomy" id="28513"/>
    <lineage>
        <taxon>Eukaryota</taxon>
        <taxon>Viridiplantae</taxon>
        <taxon>Streptophyta</taxon>
        <taxon>Embryophyta</taxon>
        <taxon>Tracheophyta</taxon>
        <taxon>Spermatophyta</taxon>
        <taxon>Magnoliopsida</taxon>
        <taxon>eudicotyledons</taxon>
        <taxon>Gunneridae</taxon>
        <taxon>Pentapetalae</taxon>
        <taxon>asterids</taxon>
        <taxon>lamiids</taxon>
        <taxon>Lamiales</taxon>
        <taxon>Lamiaceae</taxon>
        <taxon>Nepetoideae</taxon>
        <taxon>Mentheae</taxon>
        <taxon>Salviinae</taxon>
        <taxon>Salvia</taxon>
        <taxon>Salvia subgen. Calosphace</taxon>
    </lineage>
</organism>
<keyword evidence="3" id="KW-1185">Reference proteome</keyword>